<dbReference type="Proteomes" id="UP000248745">
    <property type="component" value="Unassembled WGS sequence"/>
</dbReference>
<protein>
    <recommendedName>
        <fullName evidence="3">Transcriptional regulator</fullName>
    </recommendedName>
</protein>
<accession>A0A2W2ARD4</accession>
<reference evidence="1 2" key="1">
    <citation type="submission" date="2018-06" db="EMBL/GenBank/DDBJ databases">
        <title>Mucibacter soli gen. nov., sp. nov., a new member of the family Chitinophagaceae producing mucin.</title>
        <authorList>
            <person name="Kim M.-K."/>
            <person name="Park S."/>
            <person name="Kim T.-S."/>
            <person name="Joung Y."/>
            <person name="Han J.-H."/>
            <person name="Kim S.B."/>
        </authorList>
    </citation>
    <scope>NUCLEOTIDE SEQUENCE [LARGE SCALE GENOMIC DNA]</scope>
    <source>
        <strain evidence="1 2">R1-15</strain>
    </source>
</reference>
<proteinExistence type="predicted"/>
<comment type="caution">
    <text evidence="1">The sequence shown here is derived from an EMBL/GenBank/DDBJ whole genome shotgun (WGS) entry which is preliminary data.</text>
</comment>
<gene>
    <name evidence="1" type="ORF">DN068_00305</name>
</gene>
<dbReference type="EMBL" id="QKTW01000001">
    <property type="protein sequence ID" value="PZF75030.1"/>
    <property type="molecule type" value="Genomic_DNA"/>
</dbReference>
<evidence type="ECO:0000313" key="1">
    <source>
        <dbReference type="EMBL" id="PZF75030.1"/>
    </source>
</evidence>
<dbReference type="AlphaFoldDB" id="A0A2W2ARD4"/>
<evidence type="ECO:0000313" key="2">
    <source>
        <dbReference type="Proteomes" id="UP000248745"/>
    </source>
</evidence>
<sequence length="102" mass="11887">MNQEKIIALLILDNRDEFSNSYQLCKILAWKFKIISCDNLIKNLCDEKLIDAQYTNGLGKFTLTTKGKNAITQHWKETTDYYTAVFPDEAIFINKLKLNYTN</sequence>
<dbReference type="RefSeq" id="WP_110996878.1">
    <property type="nucleotide sequence ID" value="NZ_QKTW01000001.1"/>
</dbReference>
<keyword evidence="2" id="KW-1185">Reference proteome</keyword>
<evidence type="ECO:0008006" key="3">
    <source>
        <dbReference type="Google" id="ProtNLM"/>
    </source>
</evidence>
<organism evidence="1 2">
    <name type="scientific">Taibaiella soli</name>
    <dbReference type="NCBI Taxonomy" id="1649169"/>
    <lineage>
        <taxon>Bacteria</taxon>
        <taxon>Pseudomonadati</taxon>
        <taxon>Bacteroidota</taxon>
        <taxon>Chitinophagia</taxon>
        <taxon>Chitinophagales</taxon>
        <taxon>Chitinophagaceae</taxon>
        <taxon>Taibaiella</taxon>
    </lineage>
</organism>
<name>A0A2W2ARD4_9BACT</name>